<dbReference type="Pfam" id="PF06891">
    <property type="entry name" value="P2_Phage_GpR"/>
    <property type="match status" value="1"/>
</dbReference>
<sequence length="163" mass="17995">MRKLESLKAHMTAALSHRGARDNPADLHFAIPTGSMVAQGRPGLAFEYRYTLVMGILDCAYSIDEITIPLMLWIARWQPELQSLTAAAGGVNWEVELLDDGKADIMARIPLTETLYLTPRAEGGYDLTRPEEPLPFALEGGEPLHRIYLGDELIVSCTAHPHA</sequence>
<dbReference type="Proteomes" id="UP000539957">
    <property type="component" value="Unassembled WGS sequence"/>
</dbReference>
<comment type="caution">
    <text evidence="1">The sequence shown here is derived from an EMBL/GenBank/DDBJ whole genome shotgun (WGS) entry which is preliminary data.</text>
</comment>
<accession>A0A7W7INL7</accession>
<dbReference type="RefSeq" id="WP_184268299.1">
    <property type="nucleotide sequence ID" value="NZ_JACHKY010000002.1"/>
</dbReference>
<keyword evidence="2" id="KW-1185">Reference proteome</keyword>
<name>A0A7W7INL7_9CAUL</name>
<proteinExistence type="predicted"/>
<reference evidence="1 2" key="1">
    <citation type="submission" date="2020-08" db="EMBL/GenBank/DDBJ databases">
        <title>Functional genomics of gut bacteria from endangered species of beetles.</title>
        <authorList>
            <person name="Carlos-Shanley C."/>
        </authorList>
    </citation>
    <scope>NUCLEOTIDE SEQUENCE [LARGE SCALE GENOMIC DNA]</scope>
    <source>
        <strain evidence="1 2">S00123</strain>
    </source>
</reference>
<evidence type="ECO:0008006" key="3">
    <source>
        <dbReference type="Google" id="ProtNLM"/>
    </source>
</evidence>
<evidence type="ECO:0000313" key="1">
    <source>
        <dbReference type="EMBL" id="MBB4797587.1"/>
    </source>
</evidence>
<gene>
    <name evidence="1" type="ORF">HNP32_001311</name>
</gene>
<dbReference type="AlphaFoldDB" id="A0A7W7INL7"/>
<organism evidence="1 2">
    <name type="scientific">Brevundimonas bullata</name>
    <dbReference type="NCBI Taxonomy" id="13160"/>
    <lineage>
        <taxon>Bacteria</taxon>
        <taxon>Pseudomonadati</taxon>
        <taxon>Pseudomonadota</taxon>
        <taxon>Alphaproteobacteria</taxon>
        <taxon>Caulobacterales</taxon>
        <taxon>Caulobacteraceae</taxon>
        <taxon>Brevundimonas</taxon>
    </lineage>
</organism>
<dbReference type="EMBL" id="JACHKY010000002">
    <property type="protein sequence ID" value="MBB4797587.1"/>
    <property type="molecule type" value="Genomic_DNA"/>
</dbReference>
<dbReference type="InterPro" id="IPR009678">
    <property type="entry name" value="Phage_tail_completion_R"/>
</dbReference>
<evidence type="ECO:0000313" key="2">
    <source>
        <dbReference type="Proteomes" id="UP000539957"/>
    </source>
</evidence>
<protein>
    <recommendedName>
        <fullName evidence="3">Phage tail protein</fullName>
    </recommendedName>
</protein>